<dbReference type="RefSeq" id="WP_116000139.1">
    <property type="nucleotide sequence ID" value="NZ_QUOV01000001.1"/>
</dbReference>
<dbReference type="AlphaFoldDB" id="A0A3E0UF14"/>
<dbReference type="OrthoDB" id="6224625at2"/>
<dbReference type="SUPFAM" id="SSF55729">
    <property type="entry name" value="Acyl-CoA N-acyltransferases (Nat)"/>
    <property type="match status" value="1"/>
</dbReference>
<dbReference type="InterPro" id="IPR016181">
    <property type="entry name" value="Acyl_CoA_acyltransferase"/>
</dbReference>
<dbReference type="CDD" id="cd04301">
    <property type="entry name" value="NAT_SF"/>
    <property type="match status" value="1"/>
</dbReference>
<reference evidence="2 3" key="1">
    <citation type="submission" date="2018-08" db="EMBL/GenBank/DDBJ databases">
        <title>Thalassotalea euphylliae genome.</title>
        <authorList>
            <person name="Summers S."/>
            <person name="Rice S.A."/>
            <person name="Freckelton M.L."/>
            <person name="Nedved B.T."/>
            <person name="Hadfield M.G."/>
        </authorList>
    </citation>
    <scope>NUCLEOTIDE SEQUENCE [LARGE SCALE GENOMIC DNA]</scope>
    <source>
        <strain evidence="2 3">H2</strain>
    </source>
</reference>
<dbReference type="EMBL" id="QUOV01000001">
    <property type="protein sequence ID" value="REL35466.1"/>
    <property type="molecule type" value="Genomic_DNA"/>
</dbReference>
<organism evidence="2 3">
    <name type="scientific">Thalassotalea euphylliae</name>
    <dbReference type="NCBI Taxonomy" id="1655234"/>
    <lineage>
        <taxon>Bacteria</taxon>
        <taxon>Pseudomonadati</taxon>
        <taxon>Pseudomonadota</taxon>
        <taxon>Gammaproteobacteria</taxon>
        <taxon>Alteromonadales</taxon>
        <taxon>Colwelliaceae</taxon>
        <taxon>Thalassotalea</taxon>
    </lineage>
</organism>
<dbReference type="PROSITE" id="PS51186">
    <property type="entry name" value="GNAT"/>
    <property type="match status" value="1"/>
</dbReference>
<proteinExistence type="predicted"/>
<dbReference type="GO" id="GO:0016747">
    <property type="term" value="F:acyltransferase activity, transferring groups other than amino-acyl groups"/>
    <property type="evidence" value="ECO:0007669"/>
    <property type="project" value="InterPro"/>
</dbReference>
<accession>A0A3E0UF14</accession>
<gene>
    <name evidence="2" type="ORF">DXX92_08930</name>
</gene>
<dbReference type="Proteomes" id="UP000256999">
    <property type="component" value="Unassembled WGS sequence"/>
</dbReference>
<feature type="domain" description="N-acetyltransferase" evidence="1">
    <location>
        <begin position="37"/>
        <end position="203"/>
    </location>
</feature>
<name>A0A3E0UF14_9GAMM</name>
<sequence>MTDYTFSLQSPEIKTNFEWQLYQELNVLDGDQLIAKVELELLTINKHRNALQSCEALEELGATDWELPLNLFFKGHNVKADLSEQLSVKQESKKATQHIMLEAISVLPAYQGKGLGKAILNYLANEYSKAQSIWLMAMPMHFFIDPEECELAEDKAYYQAMKLTEQTATSSEISAYFQKQGFQSLSIDEDLLAEPLPYEILVTSPKLLADNE</sequence>
<comment type="caution">
    <text evidence="2">The sequence shown here is derived from an EMBL/GenBank/DDBJ whole genome shotgun (WGS) entry which is preliminary data.</text>
</comment>
<protein>
    <submittedName>
        <fullName evidence="2">N-acetyltransferase</fullName>
    </submittedName>
</protein>
<dbReference type="Gene3D" id="3.40.630.30">
    <property type="match status" value="1"/>
</dbReference>
<evidence type="ECO:0000259" key="1">
    <source>
        <dbReference type="PROSITE" id="PS51186"/>
    </source>
</evidence>
<dbReference type="Pfam" id="PF00583">
    <property type="entry name" value="Acetyltransf_1"/>
    <property type="match status" value="1"/>
</dbReference>
<evidence type="ECO:0000313" key="2">
    <source>
        <dbReference type="EMBL" id="REL35466.1"/>
    </source>
</evidence>
<evidence type="ECO:0000313" key="3">
    <source>
        <dbReference type="Proteomes" id="UP000256999"/>
    </source>
</evidence>
<keyword evidence="2" id="KW-0808">Transferase</keyword>
<dbReference type="InterPro" id="IPR000182">
    <property type="entry name" value="GNAT_dom"/>
</dbReference>